<feature type="domain" description="CzcB-like C-terminal circularly permuted SH3-like" evidence="7">
    <location>
        <begin position="384"/>
        <end position="444"/>
    </location>
</feature>
<dbReference type="InterPro" id="IPR006143">
    <property type="entry name" value="RND_pump_MFP"/>
</dbReference>
<dbReference type="NCBIfam" id="TIGR01730">
    <property type="entry name" value="RND_mfp"/>
    <property type="match status" value="1"/>
</dbReference>
<evidence type="ECO:0000256" key="2">
    <source>
        <dbReference type="ARBA" id="ARBA00022448"/>
    </source>
</evidence>
<dbReference type="GO" id="GO:0046914">
    <property type="term" value="F:transition metal ion binding"/>
    <property type="evidence" value="ECO:0007669"/>
    <property type="project" value="TreeGrafter"/>
</dbReference>
<dbReference type="Pfam" id="PF25919">
    <property type="entry name" value="BSH_CusB"/>
    <property type="match status" value="1"/>
</dbReference>
<organism evidence="8">
    <name type="scientific">hydrothermal vent metagenome</name>
    <dbReference type="NCBI Taxonomy" id="652676"/>
    <lineage>
        <taxon>unclassified sequences</taxon>
        <taxon>metagenomes</taxon>
        <taxon>ecological metagenomes</taxon>
    </lineage>
</organism>
<feature type="domain" description="CusB-like barrel-sandwich hybrid" evidence="5">
    <location>
        <begin position="170"/>
        <end position="295"/>
    </location>
</feature>
<dbReference type="InterPro" id="IPR051909">
    <property type="entry name" value="MFP_Cation_Efflux"/>
</dbReference>
<dbReference type="GO" id="GO:0015679">
    <property type="term" value="P:plasma membrane copper ion transport"/>
    <property type="evidence" value="ECO:0007669"/>
    <property type="project" value="TreeGrafter"/>
</dbReference>
<dbReference type="GO" id="GO:0060003">
    <property type="term" value="P:copper ion export"/>
    <property type="evidence" value="ECO:0007669"/>
    <property type="project" value="TreeGrafter"/>
</dbReference>
<dbReference type="Pfam" id="PF25975">
    <property type="entry name" value="CzcB_C"/>
    <property type="match status" value="1"/>
</dbReference>
<protein>
    <submittedName>
        <fullName evidence="8">Probable Co/Zn/Cd efflux system membrane fusion protein</fullName>
    </submittedName>
</protein>
<evidence type="ECO:0000259" key="4">
    <source>
        <dbReference type="Pfam" id="PF25869"/>
    </source>
</evidence>
<dbReference type="PANTHER" id="PTHR30097:SF15">
    <property type="entry name" value="CATION EFFLUX SYSTEM PROTEIN CUSB"/>
    <property type="match status" value="1"/>
</dbReference>
<dbReference type="AlphaFoldDB" id="A0A3B1ALR9"/>
<dbReference type="GO" id="GO:0016020">
    <property type="term" value="C:membrane"/>
    <property type="evidence" value="ECO:0007669"/>
    <property type="project" value="InterPro"/>
</dbReference>
<dbReference type="GO" id="GO:0022857">
    <property type="term" value="F:transmembrane transporter activity"/>
    <property type="evidence" value="ECO:0007669"/>
    <property type="project" value="InterPro"/>
</dbReference>
<name>A0A3B1ALR9_9ZZZZ</name>
<dbReference type="Pfam" id="PF25869">
    <property type="entry name" value="3HB_CusB"/>
    <property type="match status" value="1"/>
</dbReference>
<evidence type="ECO:0000259" key="5">
    <source>
        <dbReference type="Pfam" id="PF25919"/>
    </source>
</evidence>
<feature type="compositionally biased region" description="Acidic residues" evidence="3">
    <location>
        <begin position="474"/>
        <end position="500"/>
    </location>
</feature>
<dbReference type="InterPro" id="IPR058792">
    <property type="entry name" value="Beta-barrel_RND_2"/>
</dbReference>
<feature type="domain" description="CusB-like beta-barrel" evidence="6">
    <location>
        <begin position="301"/>
        <end position="377"/>
    </location>
</feature>
<comment type="similarity">
    <text evidence="1">Belongs to the membrane fusion protein (MFP) (TC 8.A.1) family.</text>
</comment>
<dbReference type="InterPro" id="IPR058649">
    <property type="entry name" value="CzcB_C"/>
</dbReference>
<evidence type="ECO:0000256" key="3">
    <source>
        <dbReference type="SAM" id="MobiDB-lite"/>
    </source>
</evidence>
<evidence type="ECO:0000259" key="7">
    <source>
        <dbReference type="Pfam" id="PF25975"/>
    </source>
</evidence>
<dbReference type="Gene3D" id="6.10.140.730">
    <property type="match status" value="1"/>
</dbReference>
<evidence type="ECO:0000256" key="1">
    <source>
        <dbReference type="ARBA" id="ARBA00009477"/>
    </source>
</evidence>
<dbReference type="EMBL" id="UOFU01000283">
    <property type="protein sequence ID" value="VAX02661.1"/>
    <property type="molecule type" value="Genomic_DNA"/>
</dbReference>
<dbReference type="SUPFAM" id="SSF111369">
    <property type="entry name" value="HlyD-like secretion proteins"/>
    <property type="match status" value="1"/>
</dbReference>
<dbReference type="Gene3D" id="2.40.30.170">
    <property type="match status" value="1"/>
</dbReference>
<sequence length="500" mass="55528">MNKQTFVSIVLVAILAGGGGYWLALSQSASTTATDGAPAGERKPLFYRNPMNPAITSPVPAQDEMGMDYIPVYAEKDEPKEKKVLFYRNPMNPAITSPAPAQDEMGMDYIPVYADGGADADEPTGTVRIDPVTVQNIGVRTARAERRDLSHAVRAVGRVDFNEERLARQHPKTEGWIEVLRVSTTGSVVKKDDILLSIYSPQLVSSQEEYLLALNNLQVLKDSPYEEIRRGAQDLVNSARQRLLLLDVPEHQIHELETTRKLKKRIHIHSPFDGTVMKVGVREGQYVTPKTELYMLADLSRVWVYVDVYEEDLPWVKQGDKADMRVRAVPGRTFRGTVTYIYPYMERKTRTARVRLEFDNPDLLLKPEMFANIILRSGRVVDAVVVPSEAVVRSGERDLLFVVRAPGKFEPRPVILGLASEGRVQIIEGVAPGEEVVTSAQFLIDSESKLREATAKMLDSLAGGNSGGAGADMSDMDMGDMDMSDMDDMDMSDMSMDDGQ</sequence>
<dbReference type="GO" id="GO:0030288">
    <property type="term" value="C:outer membrane-bounded periplasmic space"/>
    <property type="evidence" value="ECO:0007669"/>
    <property type="project" value="TreeGrafter"/>
</dbReference>
<feature type="domain" description="CusB-like three alpha-helical bundle" evidence="4">
    <location>
        <begin position="203"/>
        <end position="262"/>
    </location>
</feature>
<evidence type="ECO:0000313" key="8">
    <source>
        <dbReference type="EMBL" id="VAX02661.1"/>
    </source>
</evidence>
<dbReference type="PANTHER" id="PTHR30097">
    <property type="entry name" value="CATION EFFLUX SYSTEM PROTEIN CUSB"/>
    <property type="match status" value="1"/>
</dbReference>
<accession>A0A3B1ALR9</accession>
<proteinExistence type="inferred from homology"/>
<dbReference type="InterPro" id="IPR058791">
    <property type="entry name" value="3HB_CusB"/>
</dbReference>
<reference evidence="8" key="1">
    <citation type="submission" date="2018-06" db="EMBL/GenBank/DDBJ databases">
        <authorList>
            <person name="Zhirakovskaya E."/>
        </authorList>
    </citation>
    <scope>NUCLEOTIDE SEQUENCE</scope>
</reference>
<feature type="region of interest" description="Disordered" evidence="3">
    <location>
        <begin position="32"/>
        <end position="51"/>
    </location>
</feature>
<feature type="region of interest" description="Disordered" evidence="3">
    <location>
        <begin position="461"/>
        <end position="500"/>
    </location>
</feature>
<dbReference type="InterPro" id="IPR058790">
    <property type="entry name" value="BSH_CusB"/>
</dbReference>
<keyword evidence="2" id="KW-0813">Transport</keyword>
<dbReference type="Pfam" id="PF25954">
    <property type="entry name" value="Beta-barrel_RND_2"/>
    <property type="match status" value="1"/>
</dbReference>
<dbReference type="Gene3D" id="2.40.420.20">
    <property type="match status" value="1"/>
</dbReference>
<dbReference type="FunFam" id="2.40.30.170:FF:000010">
    <property type="entry name" value="Efflux RND transporter periplasmic adaptor subunit"/>
    <property type="match status" value="1"/>
</dbReference>
<evidence type="ECO:0000259" key="6">
    <source>
        <dbReference type="Pfam" id="PF25954"/>
    </source>
</evidence>
<gene>
    <name evidence="8" type="ORF">MNBD_GAMMA20-1449</name>
</gene>